<dbReference type="GO" id="GO:0005770">
    <property type="term" value="C:late endosome"/>
    <property type="evidence" value="ECO:0007669"/>
    <property type="project" value="TreeGrafter"/>
</dbReference>
<evidence type="ECO:0000256" key="1">
    <source>
        <dbReference type="ARBA" id="ARBA00009422"/>
    </source>
</evidence>
<dbReference type="InterPro" id="IPR025941">
    <property type="entry name" value="Vps8_central_dom"/>
</dbReference>
<dbReference type="PANTHER" id="PTHR12616">
    <property type="entry name" value="VACUOLAR PROTEIN SORTING VPS41"/>
    <property type="match status" value="1"/>
</dbReference>
<evidence type="ECO:0000259" key="3">
    <source>
        <dbReference type="Pfam" id="PF12816"/>
    </source>
</evidence>
<dbReference type="GO" id="GO:0006623">
    <property type="term" value="P:protein targeting to vacuole"/>
    <property type="evidence" value="ECO:0007669"/>
    <property type="project" value="InterPro"/>
</dbReference>
<dbReference type="Pfam" id="PF23410">
    <property type="entry name" value="Beta-prop_VPS8"/>
    <property type="match status" value="1"/>
</dbReference>
<feature type="domain" description="Vacuolar protein sorting-associated protein 8 central" evidence="3">
    <location>
        <begin position="722"/>
        <end position="921"/>
    </location>
</feature>
<dbReference type="GO" id="GO:0034058">
    <property type="term" value="P:endosomal vesicle fusion"/>
    <property type="evidence" value="ECO:0007669"/>
    <property type="project" value="TreeGrafter"/>
</dbReference>
<dbReference type="PANTHER" id="PTHR12616:SF8">
    <property type="entry name" value="VACUOLAR PROTEIN SORTING-ASSOCIATED PROTEIN 8 HOMOLOG"/>
    <property type="match status" value="1"/>
</dbReference>
<feature type="domain" description="VPS8-like TPR-like repeats" evidence="4">
    <location>
        <begin position="1260"/>
        <end position="1459"/>
    </location>
</feature>
<dbReference type="Pfam" id="PF25066">
    <property type="entry name" value="TPR_VPS8_2"/>
    <property type="match status" value="1"/>
</dbReference>
<evidence type="ECO:0000256" key="2">
    <source>
        <dbReference type="SAM" id="MobiDB-lite"/>
    </source>
</evidence>
<comment type="similarity">
    <text evidence="1">Belongs to the VPS8 family.</text>
</comment>
<reference evidence="5" key="1">
    <citation type="journal article" date="2020" name="Stud. Mycol.">
        <title>101 Dothideomycetes genomes: a test case for predicting lifestyles and emergence of pathogens.</title>
        <authorList>
            <person name="Haridas S."/>
            <person name="Albert R."/>
            <person name="Binder M."/>
            <person name="Bloem J."/>
            <person name="Labutti K."/>
            <person name="Salamov A."/>
            <person name="Andreopoulos B."/>
            <person name="Baker S."/>
            <person name="Barry K."/>
            <person name="Bills G."/>
            <person name="Bluhm B."/>
            <person name="Cannon C."/>
            <person name="Castanera R."/>
            <person name="Culley D."/>
            <person name="Daum C."/>
            <person name="Ezra D."/>
            <person name="Gonzalez J."/>
            <person name="Henrissat B."/>
            <person name="Kuo A."/>
            <person name="Liang C."/>
            <person name="Lipzen A."/>
            <person name="Lutzoni F."/>
            <person name="Magnuson J."/>
            <person name="Mondo S."/>
            <person name="Nolan M."/>
            <person name="Ohm R."/>
            <person name="Pangilinan J."/>
            <person name="Park H.-J."/>
            <person name="Ramirez L."/>
            <person name="Alfaro M."/>
            <person name="Sun H."/>
            <person name="Tritt A."/>
            <person name="Yoshinaga Y."/>
            <person name="Zwiers L.-H."/>
            <person name="Turgeon B."/>
            <person name="Goodwin S."/>
            <person name="Spatafora J."/>
            <person name="Crous P."/>
            <person name="Grigoriev I."/>
        </authorList>
    </citation>
    <scope>NUCLEOTIDE SEQUENCE</scope>
    <source>
        <strain evidence="5">CBS 101060</strain>
    </source>
</reference>
<organism evidence="5 6">
    <name type="scientific">Patellaria atrata CBS 101060</name>
    <dbReference type="NCBI Taxonomy" id="1346257"/>
    <lineage>
        <taxon>Eukaryota</taxon>
        <taxon>Fungi</taxon>
        <taxon>Dikarya</taxon>
        <taxon>Ascomycota</taxon>
        <taxon>Pezizomycotina</taxon>
        <taxon>Dothideomycetes</taxon>
        <taxon>Dothideomycetes incertae sedis</taxon>
        <taxon>Patellariales</taxon>
        <taxon>Patellariaceae</taxon>
        <taxon>Patellaria</taxon>
    </lineage>
</organism>
<proteinExistence type="inferred from homology"/>
<dbReference type="InterPro" id="IPR015943">
    <property type="entry name" value="WD40/YVTN_repeat-like_dom_sf"/>
</dbReference>
<evidence type="ECO:0000259" key="4">
    <source>
        <dbReference type="Pfam" id="PF25066"/>
    </source>
</evidence>
<dbReference type="GO" id="GO:0030897">
    <property type="term" value="C:HOPS complex"/>
    <property type="evidence" value="ECO:0007669"/>
    <property type="project" value="TreeGrafter"/>
</dbReference>
<dbReference type="SUPFAM" id="SSF50978">
    <property type="entry name" value="WD40 repeat-like"/>
    <property type="match status" value="1"/>
</dbReference>
<dbReference type="Pfam" id="PF12816">
    <property type="entry name" value="TPR_Vps8"/>
    <property type="match status" value="1"/>
</dbReference>
<dbReference type="Gene3D" id="2.130.10.10">
    <property type="entry name" value="YVTN repeat-like/Quinoprotein amine dehydrogenase"/>
    <property type="match status" value="1"/>
</dbReference>
<dbReference type="Proteomes" id="UP000799429">
    <property type="component" value="Unassembled WGS sequence"/>
</dbReference>
<feature type="compositionally biased region" description="Basic and acidic residues" evidence="2">
    <location>
        <begin position="47"/>
        <end position="58"/>
    </location>
</feature>
<feature type="region of interest" description="Disordered" evidence="2">
    <location>
        <begin position="1"/>
        <end position="139"/>
    </location>
</feature>
<dbReference type="InterPro" id="IPR045111">
    <property type="entry name" value="Vps41/Vps8"/>
</dbReference>
<dbReference type="SUPFAM" id="SSF48371">
    <property type="entry name" value="ARM repeat"/>
    <property type="match status" value="1"/>
</dbReference>
<dbReference type="EMBL" id="MU006104">
    <property type="protein sequence ID" value="KAF2836194.1"/>
    <property type="molecule type" value="Genomic_DNA"/>
</dbReference>
<accession>A0A9P4S536</accession>
<sequence length="1576" mass="174294">MSSTNGGSEVSDDNQDVSQEVVDIKNGFVRSSDNDDASGPSDIAKIIQEEREHIREEAVTGQNGMVFHKVKSKEESSETQSIDLPHRSAKLVTESPEASVASTPDDIPSIQGSLLSSPGSSVPASYFSSPRPGNRPSLQPFERRFSARLSPSPLASPRALSPAFLNTHSRHSSISSQLVTNQDESETPQPPWEVVRWTKLKKITGQAFSEVGKRNWGRPTCLVVTASIAIGTSKGLILIFDYQQTLKSIIGLGTKAIESGTITSLSFSADHSNIASGHASGNIFTWELNRPAKPFLHISPINRAHLQNRSSDGHISGAAVLHIGFLGTRHTALVSADDAGMSFSHLATRGLGAVGRTVKTARILGRYPSPENSSERPRKPSSVLAFAPLPLGNIGQPTDTLGLTALLTPYLLVIVSTTPVAETQHKSSRPKELAPHSTLSGCLAWFPAVRLKNPPGESKQTVSKTKLVYCWSNILTVLDVEATESPDKDKRPELHFQPRSRWRGEEAIVAVQWLSRSVLALLTISQRLFILEDNSLRVTDSFDLIHKHIYHHDLFSKQLQPVVEQLDEQDVSMHGVVADAFHMSFRAYKGRLFLLGFNDVSIGSLSNWADRLFALMEEGDYIAAIALATSYYNGDADRLTVGLPEDDTARHGLVQEKLLEMITASLKYTFGQRDSGKNTEDMNFRLSDLTASTFTACLSMEELDFLFEDVYDKYEESSAEGIFFEILEPYILEEEITSIPPNVLKELITFYASQERTERLEEMICHLETQTMDINQVTSLCKQHTLYDALVYVWTQAIEDYITPLIDILSLIKVLVDSGEMDEALYSRYHSSAMKLFPFLAYALTGRVYPSGNALSDDEASKAKGELYWFLFSNKAVAWPQGSREVFNTTINGAEEPVYPYLRLIMRFDTGSLMSMLNEAFEDSFLNGTQTPAMNGSAKQQGVSTTLTPTRQYIVTVLLGLVTSEDLEREDAIYIYMFLARNLPKFPQHIVVPGSSMHNILVGLCNYPSEEIADDCQLSVEYLLSAYKPSDIPTLIPAFERASFHRVLKSVYRAARNYPKLLQAYFDDEDNREEIFDYLEDCLRPSRGLSKKQVTDVQRVIVKHAKDLASIDTARTALTLKQYAPQLLQDVLDALEDGSYAQFIFLRVLLEPELQSMERQTDSNTTPSIIERYIRLMCSFDPPHVSDYVALLTTSDLRLGEVLPAMESSGVIDAAIVLMARDGLVRDAMDRLVKHLDTLEVALTGLIDAAAESPDASNTEETAEDLLEAVEKYVKVGIWLCQGQTRAAHQSPTAPRPKNRNAAVLEADLALHELLWLDLIDVSVALTRTVSSSLANPTSAPSPVNAEKITSTLRSFVQDTFTALLAATSTSTSTSASKPTPPTDEAATRSSATESSSFLLVLRAFLTRASARSPTLQDLRQTLAAIFAAYAFESTLLALANAFLDKDVFGHVQEVGELRQRGWRPRGQVCEGCRRRVWGPGVGGAVWESWERREGEREGERRRRWVEGRGGVEARRLSRGKGVVKEEGGDGEGEGEGEGLGPLVVFACRHLWHRRCLEKERGEGVEGEGLRCPICV</sequence>
<dbReference type="InterPro" id="IPR016024">
    <property type="entry name" value="ARM-type_fold"/>
</dbReference>
<evidence type="ECO:0008006" key="7">
    <source>
        <dbReference type="Google" id="ProtNLM"/>
    </source>
</evidence>
<gene>
    <name evidence="5" type="ORF">M501DRAFT_960244</name>
</gene>
<dbReference type="OrthoDB" id="289913at2759"/>
<feature type="region of interest" description="Disordered" evidence="2">
    <location>
        <begin position="1371"/>
        <end position="1391"/>
    </location>
</feature>
<name>A0A9P4S536_9PEZI</name>
<feature type="compositionally biased region" description="Low complexity" evidence="2">
    <location>
        <begin position="108"/>
        <end position="130"/>
    </location>
</feature>
<evidence type="ECO:0000313" key="6">
    <source>
        <dbReference type="Proteomes" id="UP000799429"/>
    </source>
</evidence>
<protein>
    <recommendedName>
        <fullName evidence="7">Vacuolar protein sorting-associated protein 8 central domain-containing protein</fullName>
    </recommendedName>
</protein>
<feature type="region of interest" description="Disordered" evidence="2">
    <location>
        <begin position="1518"/>
        <end position="1538"/>
    </location>
</feature>
<keyword evidence="6" id="KW-1185">Reference proteome</keyword>
<evidence type="ECO:0000313" key="5">
    <source>
        <dbReference type="EMBL" id="KAF2836194.1"/>
    </source>
</evidence>
<dbReference type="InterPro" id="IPR036322">
    <property type="entry name" value="WD40_repeat_dom_sf"/>
</dbReference>
<dbReference type="InterPro" id="IPR059070">
    <property type="entry name" value="TPR_VPS8_2"/>
</dbReference>
<comment type="caution">
    <text evidence="5">The sequence shown here is derived from an EMBL/GenBank/DDBJ whole genome shotgun (WGS) entry which is preliminary data.</text>
</comment>